<gene>
    <name evidence="1" type="ORF">RPERSI_LOCUS2273</name>
</gene>
<name>A0ACA9L555_9GLOM</name>
<evidence type="ECO:0000313" key="2">
    <source>
        <dbReference type="Proteomes" id="UP000789920"/>
    </source>
</evidence>
<accession>A0ACA9L555</accession>
<dbReference type="Proteomes" id="UP000789920">
    <property type="component" value="Unassembled WGS sequence"/>
</dbReference>
<comment type="caution">
    <text evidence="1">The sequence shown here is derived from an EMBL/GenBank/DDBJ whole genome shotgun (WGS) entry which is preliminary data.</text>
</comment>
<reference evidence="1" key="1">
    <citation type="submission" date="2021-06" db="EMBL/GenBank/DDBJ databases">
        <authorList>
            <person name="Kallberg Y."/>
            <person name="Tangrot J."/>
            <person name="Rosling A."/>
        </authorList>
    </citation>
    <scope>NUCLEOTIDE SEQUENCE</scope>
    <source>
        <strain evidence="1">MA461A</strain>
    </source>
</reference>
<organism evidence="1 2">
    <name type="scientific">Racocetra persica</name>
    <dbReference type="NCBI Taxonomy" id="160502"/>
    <lineage>
        <taxon>Eukaryota</taxon>
        <taxon>Fungi</taxon>
        <taxon>Fungi incertae sedis</taxon>
        <taxon>Mucoromycota</taxon>
        <taxon>Glomeromycotina</taxon>
        <taxon>Glomeromycetes</taxon>
        <taxon>Diversisporales</taxon>
        <taxon>Gigasporaceae</taxon>
        <taxon>Racocetra</taxon>
    </lineage>
</organism>
<dbReference type="EMBL" id="CAJVQC010002430">
    <property type="protein sequence ID" value="CAG8511366.1"/>
    <property type="molecule type" value="Genomic_DNA"/>
</dbReference>
<proteinExistence type="predicted"/>
<protein>
    <submittedName>
        <fullName evidence="1">9728_t:CDS:1</fullName>
    </submittedName>
</protein>
<sequence>MNLDENIEEDAEEINITEKDNDKYMNNYSNNLSKSKALANLYEKEILQDYIIYPANNLTIK</sequence>
<keyword evidence="2" id="KW-1185">Reference proteome</keyword>
<evidence type="ECO:0000313" key="1">
    <source>
        <dbReference type="EMBL" id="CAG8511366.1"/>
    </source>
</evidence>